<dbReference type="EMBL" id="HE663493">
    <property type="protein sequence ID" value="CCG07837.1"/>
    <property type="molecule type" value="Genomic_DNA"/>
</dbReference>
<proteinExistence type="predicted"/>
<gene>
    <name evidence="2" type="ORF">RSPPHO_01211</name>
</gene>
<dbReference type="KEGG" id="rpm:RSPPHO_01211"/>
<dbReference type="PATRIC" id="fig|1150469.3.peg.1370"/>
<name>H6SSF8_PARPM</name>
<sequence length="226" mass="25440">MGRCQTARTQRQDRSRLSACAPRLGALLACLVLLTSCWLPDHFLAEVRLGRNGDYALTYKGELVWAPLVQEIKGKKLSAVEIQEKTQALLRDLKRDNGFKEIRSLGQGRFAVLYERSGRLGPRDQMVFVRRTDPLIIIETFEDGRAMVRSQALKSSQREQIAQAGLHVTGKFRVVTDAKPLRGNPKHVTARGFQNFVAYDWDISLSAERPVLEVDLKSSAPPPVER</sequence>
<evidence type="ECO:0000256" key="1">
    <source>
        <dbReference type="SAM" id="Phobius"/>
    </source>
</evidence>
<keyword evidence="1" id="KW-1133">Transmembrane helix</keyword>
<dbReference type="Proteomes" id="UP000033220">
    <property type="component" value="Chromosome DSM 122"/>
</dbReference>
<dbReference type="HOGENOM" id="CLU_097924_0_0_5"/>
<keyword evidence="1" id="KW-0812">Transmembrane</keyword>
<reference evidence="2 3" key="1">
    <citation type="submission" date="2012-02" db="EMBL/GenBank/DDBJ databases">
        <title>Shotgun genome sequence of Phaeospirillum photometricum DSM 122.</title>
        <authorList>
            <person name="Duquesne K."/>
            <person name="Sturgis J."/>
        </authorList>
    </citation>
    <scope>NUCLEOTIDE SEQUENCE [LARGE SCALE GENOMIC DNA]</scope>
    <source>
        <strain evidence="3">DSM122</strain>
    </source>
</reference>
<evidence type="ECO:0000313" key="3">
    <source>
        <dbReference type="Proteomes" id="UP000033220"/>
    </source>
</evidence>
<organism evidence="2 3">
    <name type="scientific">Pararhodospirillum photometricum DSM 122</name>
    <dbReference type="NCBI Taxonomy" id="1150469"/>
    <lineage>
        <taxon>Bacteria</taxon>
        <taxon>Pseudomonadati</taxon>
        <taxon>Pseudomonadota</taxon>
        <taxon>Alphaproteobacteria</taxon>
        <taxon>Rhodospirillales</taxon>
        <taxon>Rhodospirillaceae</taxon>
        <taxon>Pararhodospirillum</taxon>
    </lineage>
</organism>
<dbReference type="eggNOG" id="ENOG5032TJS">
    <property type="taxonomic scope" value="Bacteria"/>
</dbReference>
<dbReference type="STRING" id="1150469.RSPPHO_01211"/>
<keyword evidence="1" id="KW-0472">Membrane</keyword>
<protein>
    <submittedName>
        <fullName evidence="2">Uncharacterized protein</fullName>
    </submittedName>
</protein>
<accession>H6SSF8</accession>
<dbReference type="AlphaFoldDB" id="H6SSF8"/>
<evidence type="ECO:0000313" key="2">
    <source>
        <dbReference type="EMBL" id="CCG07837.1"/>
    </source>
</evidence>
<feature type="transmembrane region" description="Helical" evidence="1">
    <location>
        <begin position="20"/>
        <end position="39"/>
    </location>
</feature>
<keyword evidence="3" id="KW-1185">Reference proteome</keyword>